<reference evidence="8" key="1">
    <citation type="submission" date="2020-04" db="EMBL/GenBank/DDBJ databases">
        <title>Tenacibaculum mesophilum bac2.</title>
        <authorList>
            <person name="Li M."/>
        </authorList>
    </citation>
    <scope>NUCLEOTIDE SEQUENCE</scope>
    <source>
        <strain evidence="8">Bac2</strain>
    </source>
</reference>
<dbReference type="GO" id="GO:0043565">
    <property type="term" value="F:sequence-specific DNA binding"/>
    <property type="evidence" value="ECO:0007669"/>
    <property type="project" value="TreeGrafter"/>
</dbReference>
<dbReference type="InterPro" id="IPR012327">
    <property type="entry name" value="MeTrfase_D12"/>
</dbReference>
<feature type="binding site" evidence="7">
    <location>
        <position position="20"/>
    </location>
    <ligand>
        <name>S-adenosyl-L-methionine</name>
        <dbReference type="ChEBI" id="CHEBI:59789"/>
    </ligand>
</feature>
<dbReference type="AlphaFoldDB" id="A0AAE9SHF0"/>
<dbReference type="GO" id="GO:0009007">
    <property type="term" value="F:site-specific DNA-methyltransferase (adenine-specific) activity"/>
    <property type="evidence" value="ECO:0007669"/>
    <property type="project" value="UniProtKB-EC"/>
</dbReference>
<dbReference type="EMBL" id="CP050861">
    <property type="protein sequence ID" value="UTD15749.1"/>
    <property type="molecule type" value="Genomic_DNA"/>
</dbReference>
<keyword evidence="5" id="KW-0949">S-adenosyl-L-methionine</keyword>
<dbReference type="RefSeq" id="WP_173359036.1">
    <property type="nucleotide sequence ID" value="NZ_CP050861.1"/>
</dbReference>
<comment type="similarity">
    <text evidence="1">Belongs to the N(4)/N(6)-methyltransferase family.</text>
</comment>
<keyword evidence="4 8" id="KW-0808">Transferase</keyword>
<dbReference type="Gene3D" id="3.40.50.150">
    <property type="entry name" value="Vaccinia Virus protein VP39"/>
    <property type="match status" value="1"/>
</dbReference>
<evidence type="ECO:0000313" key="9">
    <source>
        <dbReference type="Proteomes" id="UP001056837"/>
    </source>
</evidence>
<dbReference type="PANTHER" id="PTHR30481:SF3">
    <property type="entry name" value="DNA ADENINE METHYLASE"/>
    <property type="match status" value="1"/>
</dbReference>
<dbReference type="SUPFAM" id="SSF53335">
    <property type="entry name" value="S-adenosyl-L-methionine-dependent methyltransferases"/>
    <property type="match status" value="1"/>
</dbReference>
<dbReference type="GO" id="GO:1904047">
    <property type="term" value="F:S-adenosyl-L-methionine binding"/>
    <property type="evidence" value="ECO:0007669"/>
    <property type="project" value="TreeGrafter"/>
</dbReference>
<comment type="catalytic activity">
    <reaction evidence="6">
        <text>a 2'-deoxyadenosine in DNA + S-adenosyl-L-methionine = an N(6)-methyl-2'-deoxyadenosine in DNA + S-adenosyl-L-homocysteine + H(+)</text>
        <dbReference type="Rhea" id="RHEA:15197"/>
        <dbReference type="Rhea" id="RHEA-COMP:12418"/>
        <dbReference type="Rhea" id="RHEA-COMP:12419"/>
        <dbReference type="ChEBI" id="CHEBI:15378"/>
        <dbReference type="ChEBI" id="CHEBI:57856"/>
        <dbReference type="ChEBI" id="CHEBI:59789"/>
        <dbReference type="ChEBI" id="CHEBI:90615"/>
        <dbReference type="ChEBI" id="CHEBI:90616"/>
        <dbReference type="EC" id="2.1.1.72"/>
    </reaction>
</comment>
<dbReference type="InterPro" id="IPR023095">
    <property type="entry name" value="Ade_MeTrfase_dom_2"/>
</dbReference>
<evidence type="ECO:0000256" key="5">
    <source>
        <dbReference type="ARBA" id="ARBA00022691"/>
    </source>
</evidence>
<dbReference type="PANTHER" id="PTHR30481">
    <property type="entry name" value="DNA ADENINE METHYLASE"/>
    <property type="match status" value="1"/>
</dbReference>
<feature type="binding site" evidence="7">
    <location>
        <position position="188"/>
    </location>
    <ligand>
        <name>S-adenosyl-L-methionine</name>
        <dbReference type="ChEBI" id="CHEBI:59789"/>
    </ligand>
</feature>
<evidence type="ECO:0000256" key="1">
    <source>
        <dbReference type="ARBA" id="ARBA00006594"/>
    </source>
</evidence>
<dbReference type="Pfam" id="PF02086">
    <property type="entry name" value="MethyltransfD12"/>
    <property type="match status" value="1"/>
</dbReference>
<dbReference type="Gene3D" id="1.10.1020.10">
    <property type="entry name" value="Adenine-specific Methyltransferase, Domain 2"/>
    <property type="match status" value="1"/>
</dbReference>
<dbReference type="InterPro" id="IPR029063">
    <property type="entry name" value="SAM-dependent_MTases_sf"/>
</dbReference>
<feature type="binding site" evidence="7">
    <location>
        <position position="16"/>
    </location>
    <ligand>
        <name>S-adenosyl-L-methionine</name>
        <dbReference type="ChEBI" id="CHEBI:59789"/>
    </ligand>
</feature>
<dbReference type="GO" id="GO:0006298">
    <property type="term" value="P:mismatch repair"/>
    <property type="evidence" value="ECO:0007669"/>
    <property type="project" value="TreeGrafter"/>
</dbReference>
<sequence>MTTDKKNKITKPFLRWAGGKTWLTKHIDDHIPKTFNNYYEPFLGGGSIFFYLKSKGYIKNKAYLSDSNAELINTYKVLKSRPNELFDILKSHFDTEEEYYRIRELQLTNDVEKAAQFLYLNKTSFNGIYRVNRKGKYNVPYGKRNLKKLYDFNHLKNVSESLKGAFLSTLDFKERCKTIKENDFVFIDPPYTVAHENNGFVQYNQSIFSWENQEQLSNLTDDIKNKNGFFIITNAKHDSIEELYKTSAQKQFSRSSTVGGKGAKRAKYREIIITNINN</sequence>
<gene>
    <name evidence="8" type="ORF">HER15_09815</name>
</gene>
<name>A0AAE9SHF0_9FLAO</name>
<organism evidence="8 9">
    <name type="scientific">Tenacibaculum mesophilum</name>
    <dbReference type="NCBI Taxonomy" id="104268"/>
    <lineage>
        <taxon>Bacteria</taxon>
        <taxon>Pseudomonadati</taxon>
        <taxon>Bacteroidota</taxon>
        <taxon>Flavobacteriia</taxon>
        <taxon>Flavobacteriales</taxon>
        <taxon>Flavobacteriaceae</taxon>
        <taxon>Tenacibaculum</taxon>
    </lineage>
</organism>
<dbReference type="InterPro" id="IPR012263">
    <property type="entry name" value="M_m6A_EcoRV"/>
</dbReference>
<dbReference type="NCBIfam" id="TIGR00571">
    <property type="entry name" value="dam"/>
    <property type="match status" value="1"/>
</dbReference>
<evidence type="ECO:0000256" key="3">
    <source>
        <dbReference type="ARBA" id="ARBA00022603"/>
    </source>
</evidence>
<keyword evidence="3 8" id="KW-0489">Methyltransferase</keyword>
<dbReference type="GO" id="GO:0032259">
    <property type="term" value="P:methylation"/>
    <property type="evidence" value="ECO:0007669"/>
    <property type="project" value="UniProtKB-KW"/>
</dbReference>
<evidence type="ECO:0000256" key="4">
    <source>
        <dbReference type="ARBA" id="ARBA00022679"/>
    </source>
</evidence>
<feature type="binding site" evidence="7">
    <location>
        <position position="66"/>
    </location>
    <ligand>
        <name>S-adenosyl-L-methionine</name>
        <dbReference type="ChEBI" id="CHEBI:59789"/>
    </ligand>
</feature>
<accession>A0AAE9SHF0</accession>
<dbReference type="PRINTS" id="PR00505">
    <property type="entry name" value="D12N6MTFRASE"/>
</dbReference>
<dbReference type="PIRSF" id="PIRSF000398">
    <property type="entry name" value="M_m6A_EcoRV"/>
    <property type="match status" value="1"/>
</dbReference>
<dbReference type="GO" id="GO:0009307">
    <property type="term" value="P:DNA restriction-modification system"/>
    <property type="evidence" value="ECO:0007669"/>
    <property type="project" value="InterPro"/>
</dbReference>
<protein>
    <recommendedName>
        <fullName evidence="2">site-specific DNA-methyltransferase (adenine-specific)</fullName>
        <ecNumber evidence="2">2.1.1.72</ecNumber>
    </recommendedName>
</protein>
<evidence type="ECO:0000256" key="7">
    <source>
        <dbReference type="PIRSR" id="PIRSR000398-1"/>
    </source>
</evidence>
<evidence type="ECO:0000256" key="6">
    <source>
        <dbReference type="ARBA" id="ARBA00047942"/>
    </source>
</evidence>
<evidence type="ECO:0000256" key="2">
    <source>
        <dbReference type="ARBA" id="ARBA00011900"/>
    </source>
</evidence>
<dbReference type="Proteomes" id="UP001056837">
    <property type="component" value="Chromosome"/>
</dbReference>
<dbReference type="EC" id="2.1.1.72" evidence="2"/>
<evidence type="ECO:0000313" key="8">
    <source>
        <dbReference type="EMBL" id="UTD15749.1"/>
    </source>
</evidence>
<proteinExistence type="inferred from homology"/>